<feature type="region of interest" description="Disordered" evidence="1">
    <location>
        <begin position="141"/>
        <end position="179"/>
    </location>
</feature>
<dbReference type="Proteomes" id="UP001189429">
    <property type="component" value="Unassembled WGS sequence"/>
</dbReference>
<proteinExistence type="predicted"/>
<evidence type="ECO:0000313" key="3">
    <source>
        <dbReference type="Proteomes" id="UP001189429"/>
    </source>
</evidence>
<reference evidence="2" key="1">
    <citation type="submission" date="2023-10" db="EMBL/GenBank/DDBJ databases">
        <authorList>
            <person name="Chen Y."/>
            <person name="Shah S."/>
            <person name="Dougan E. K."/>
            <person name="Thang M."/>
            <person name="Chan C."/>
        </authorList>
    </citation>
    <scope>NUCLEOTIDE SEQUENCE [LARGE SCALE GENOMIC DNA]</scope>
</reference>
<name>A0ABN9VA84_9DINO</name>
<organism evidence="2 3">
    <name type="scientific">Prorocentrum cordatum</name>
    <dbReference type="NCBI Taxonomy" id="2364126"/>
    <lineage>
        <taxon>Eukaryota</taxon>
        <taxon>Sar</taxon>
        <taxon>Alveolata</taxon>
        <taxon>Dinophyceae</taxon>
        <taxon>Prorocentrales</taxon>
        <taxon>Prorocentraceae</taxon>
        <taxon>Prorocentrum</taxon>
    </lineage>
</organism>
<protein>
    <submittedName>
        <fullName evidence="2">Uncharacterized protein</fullName>
    </submittedName>
</protein>
<feature type="compositionally biased region" description="Low complexity" evidence="1">
    <location>
        <begin position="145"/>
        <end position="156"/>
    </location>
</feature>
<gene>
    <name evidence="2" type="ORF">PCOR1329_LOCUS55563</name>
</gene>
<accession>A0ABN9VA84</accession>
<sequence length="239" mass="25135">MLRCTSAAASRRGREMRLERTSVVSGARVAAVMEAGLAYCLGVAATLARACFGGGHSEHWGGDGRERQANVAQIGPLVELFHASLQHAERLSRAFPVITSAFIGVAVRGDSGRAFETPMVAKMAKVLAMCSRCLTAEPGGGAGASAGNQGSAANAAPCGRSAYKRKRTKPVRSASRCCQQRRTATSKSADFAVRPPLPHRVRPGPEWLAKVPSCPLCKQSAVDPGRLVPTPCRSRRGPS</sequence>
<evidence type="ECO:0000313" key="2">
    <source>
        <dbReference type="EMBL" id="CAK0869094.1"/>
    </source>
</evidence>
<evidence type="ECO:0000256" key="1">
    <source>
        <dbReference type="SAM" id="MobiDB-lite"/>
    </source>
</evidence>
<dbReference type="EMBL" id="CAUYUJ010016817">
    <property type="protein sequence ID" value="CAK0869094.1"/>
    <property type="molecule type" value="Genomic_DNA"/>
</dbReference>
<keyword evidence="3" id="KW-1185">Reference proteome</keyword>
<comment type="caution">
    <text evidence="2">The sequence shown here is derived from an EMBL/GenBank/DDBJ whole genome shotgun (WGS) entry which is preliminary data.</text>
</comment>